<name>A0A369C9Q5_9GAMM</name>
<dbReference type="OrthoDB" id="6359890at2"/>
<proteinExistence type="predicted"/>
<protein>
    <recommendedName>
        <fullName evidence="3">Ankyrin repeat protein</fullName>
    </recommendedName>
</protein>
<reference evidence="1 2" key="1">
    <citation type="submission" date="2018-07" db="EMBL/GenBank/DDBJ databases">
        <title>Genomic Encyclopedia of Type Strains, Phase IV (KMG-IV): sequencing the most valuable type-strain genomes for metagenomic binning, comparative biology and taxonomic classification.</title>
        <authorList>
            <person name="Goeker M."/>
        </authorList>
    </citation>
    <scope>NUCLEOTIDE SEQUENCE [LARGE SCALE GENOMIC DNA]</scope>
    <source>
        <strain evidence="1 2">DSM 26407</strain>
    </source>
</reference>
<keyword evidence="2" id="KW-1185">Reference proteome</keyword>
<evidence type="ECO:0000313" key="2">
    <source>
        <dbReference type="Proteomes" id="UP000252707"/>
    </source>
</evidence>
<evidence type="ECO:0000313" key="1">
    <source>
        <dbReference type="EMBL" id="RCX30772.1"/>
    </source>
</evidence>
<organism evidence="1 2">
    <name type="scientific">Thioalbus denitrificans</name>
    <dbReference type="NCBI Taxonomy" id="547122"/>
    <lineage>
        <taxon>Bacteria</taxon>
        <taxon>Pseudomonadati</taxon>
        <taxon>Pseudomonadota</taxon>
        <taxon>Gammaproteobacteria</taxon>
        <taxon>Chromatiales</taxon>
        <taxon>Ectothiorhodospiraceae</taxon>
        <taxon>Thioalbus</taxon>
    </lineage>
</organism>
<accession>A0A369C9Q5</accession>
<dbReference type="AlphaFoldDB" id="A0A369C9Q5"/>
<dbReference type="EMBL" id="QPJY01000004">
    <property type="protein sequence ID" value="RCX30772.1"/>
    <property type="molecule type" value="Genomic_DNA"/>
</dbReference>
<dbReference type="Proteomes" id="UP000252707">
    <property type="component" value="Unassembled WGS sequence"/>
</dbReference>
<sequence length="209" mass="23092">MRRLLLLVLLGLALYLSYALYRTWEWAGDAHGLVTLAGSDDSGFTRNPLDTGRTLSLLTPGNAVWLLENTELFYGRCTGFRREMAVCDMPMILWAGRGLGGSVAGDERLHELIGHFIARGEAVDAYFEGMTALHEAILFNDRVYLERVLDGGADAALPIRRPDSAADGLDAAGFLELLEQRQPCERAYMYPILGIEEPEDRCAAVRAID</sequence>
<evidence type="ECO:0008006" key="3">
    <source>
        <dbReference type="Google" id="ProtNLM"/>
    </source>
</evidence>
<dbReference type="RefSeq" id="WP_114279748.1">
    <property type="nucleotide sequence ID" value="NZ_QPJY01000004.1"/>
</dbReference>
<gene>
    <name evidence="1" type="ORF">DFQ59_104210</name>
</gene>
<comment type="caution">
    <text evidence="1">The sequence shown here is derived from an EMBL/GenBank/DDBJ whole genome shotgun (WGS) entry which is preliminary data.</text>
</comment>